<dbReference type="PANTHER" id="PTHR30558">
    <property type="entry name" value="EXBD MEMBRANE COMPONENT OF PMF-DRIVEN MACROMOLECULE IMPORT SYSTEM"/>
    <property type="match status" value="1"/>
</dbReference>
<evidence type="ECO:0000256" key="2">
    <source>
        <dbReference type="ARBA" id="ARBA00005811"/>
    </source>
</evidence>
<dbReference type="AlphaFoldDB" id="M5UIG3"/>
<sequence length="161" mass="17506">MKAPSPHRAGSDEMAMTSMIDVVFLLLVFFVWTSSFDKPESDLASRVAVSPAPTEPTEPDEAESKATETSATFMANRREELVIRILAGPDGLRYQVGAVAIPDASQLRAKLKRLATLRRNSIVIIDPDDTITAEKCIEVFDAARSEGFANVLFAVDAPPEP</sequence>
<evidence type="ECO:0000313" key="10">
    <source>
        <dbReference type="Proteomes" id="UP000011885"/>
    </source>
</evidence>
<keyword evidence="5" id="KW-1133">Transmembrane helix</keyword>
<evidence type="ECO:0000256" key="8">
    <source>
        <dbReference type="SAM" id="MobiDB-lite"/>
    </source>
</evidence>
<keyword evidence="4 7" id="KW-0812">Transmembrane</keyword>
<evidence type="ECO:0000256" key="1">
    <source>
        <dbReference type="ARBA" id="ARBA00004162"/>
    </source>
</evidence>
<dbReference type="Pfam" id="PF02472">
    <property type="entry name" value="ExbD"/>
    <property type="match status" value="1"/>
</dbReference>
<dbReference type="EMBL" id="ANOH01000075">
    <property type="protein sequence ID" value="EMI57641.1"/>
    <property type="molecule type" value="Genomic_DNA"/>
</dbReference>
<dbReference type="OrthoDB" id="280760at2"/>
<comment type="caution">
    <text evidence="9">The sequence shown here is derived from an EMBL/GenBank/DDBJ whole genome shotgun (WGS) entry which is preliminary data.</text>
</comment>
<accession>M5UIG3</accession>
<keyword evidence="6" id="KW-0472">Membrane</keyword>
<dbReference type="PATRIC" id="fig|1263870.3.peg.977"/>
<reference evidence="9 10" key="1">
    <citation type="journal article" date="2013" name="Mar. Genomics">
        <title>Expression of sulfatases in Rhodopirellula baltica and the diversity of sulfatases in the genus Rhodopirellula.</title>
        <authorList>
            <person name="Wegner C.E."/>
            <person name="Richter-Heitmann T."/>
            <person name="Klindworth A."/>
            <person name="Klockow C."/>
            <person name="Richter M."/>
            <person name="Achstetter T."/>
            <person name="Glockner F.O."/>
            <person name="Harder J."/>
        </authorList>
    </citation>
    <scope>NUCLEOTIDE SEQUENCE [LARGE SCALE GENOMIC DNA]</scope>
    <source>
        <strain evidence="9 10">SM41</strain>
    </source>
</reference>
<feature type="region of interest" description="Disordered" evidence="8">
    <location>
        <begin position="43"/>
        <end position="70"/>
    </location>
</feature>
<gene>
    <name evidence="9" type="ORF">RSSM_00895</name>
</gene>
<dbReference type="GO" id="GO:0015031">
    <property type="term" value="P:protein transport"/>
    <property type="evidence" value="ECO:0007669"/>
    <property type="project" value="UniProtKB-KW"/>
</dbReference>
<evidence type="ECO:0000256" key="3">
    <source>
        <dbReference type="ARBA" id="ARBA00022475"/>
    </source>
</evidence>
<keyword evidence="7" id="KW-0813">Transport</keyword>
<name>M5UIG3_9BACT</name>
<dbReference type="GO" id="GO:0005886">
    <property type="term" value="C:plasma membrane"/>
    <property type="evidence" value="ECO:0007669"/>
    <property type="project" value="UniProtKB-SubCell"/>
</dbReference>
<keyword evidence="3" id="KW-1003">Cell membrane</keyword>
<comment type="similarity">
    <text evidence="2 7">Belongs to the ExbD/TolR family.</text>
</comment>
<keyword evidence="7" id="KW-0653">Protein transport</keyword>
<dbReference type="Proteomes" id="UP000011885">
    <property type="component" value="Unassembled WGS sequence"/>
</dbReference>
<dbReference type="GO" id="GO:0022857">
    <property type="term" value="F:transmembrane transporter activity"/>
    <property type="evidence" value="ECO:0007669"/>
    <property type="project" value="InterPro"/>
</dbReference>
<evidence type="ECO:0000256" key="7">
    <source>
        <dbReference type="RuleBase" id="RU003879"/>
    </source>
</evidence>
<protein>
    <submittedName>
        <fullName evidence="9">Biopolymer transport protein ExbD/TolR</fullName>
    </submittedName>
</protein>
<organism evidence="9 10">
    <name type="scientific">Rhodopirellula sallentina SM41</name>
    <dbReference type="NCBI Taxonomy" id="1263870"/>
    <lineage>
        <taxon>Bacteria</taxon>
        <taxon>Pseudomonadati</taxon>
        <taxon>Planctomycetota</taxon>
        <taxon>Planctomycetia</taxon>
        <taxon>Pirellulales</taxon>
        <taxon>Pirellulaceae</taxon>
        <taxon>Rhodopirellula</taxon>
    </lineage>
</organism>
<dbReference type="PANTHER" id="PTHR30558:SF3">
    <property type="entry name" value="BIOPOLYMER TRANSPORT PROTEIN EXBD-RELATED"/>
    <property type="match status" value="1"/>
</dbReference>
<proteinExistence type="inferred from homology"/>
<evidence type="ECO:0000256" key="5">
    <source>
        <dbReference type="ARBA" id="ARBA00022989"/>
    </source>
</evidence>
<keyword evidence="10" id="KW-1185">Reference proteome</keyword>
<evidence type="ECO:0000256" key="6">
    <source>
        <dbReference type="ARBA" id="ARBA00023136"/>
    </source>
</evidence>
<dbReference type="InterPro" id="IPR003400">
    <property type="entry name" value="ExbD"/>
</dbReference>
<evidence type="ECO:0000313" key="9">
    <source>
        <dbReference type="EMBL" id="EMI57641.1"/>
    </source>
</evidence>
<comment type="subcellular location">
    <subcellularLocation>
        <location evidence="1">Cell membrane</location>
        <topology evidence="1">Single-pass membrane protein</topology>
    </subcellularLocation>
    <subcellularLocation>
        <location evidence="7">Cell membrane</location>
        <topology evidence="7">Single-pass type II membrane protein</topology>
    </subcellularLocation>
</comment>
<evidence type="ECO:0000256" key="4">
    <source>
        <dbReference type="ARBA" id="ARBA00022692"/>
    </source>
</evidence>
<dbReference type="Gene3D" id="3.30.420.270">
    <property type="match status" value="1"/>
</dbReference>